<accession>A0ABP9P3K9</accession>
<organism evidence="2 3">
    <name type="scientific">Nocardioides marinquilinus</name>
    <dbReference type="NCBI Taxonomy" id="1210400"/>
    <lineage>
        <taxon>Bacteria</taxon>
        <taxon>Bacillati</taxon>
        <taxon>Actinomycetota</taxon>
        <taxon>Actinomycetes</taxon>
        <taxon>Propionibacteriales</taxon>
        <taxon>Nocardioidaceae</taxon>
        <taxon>Nocardioides</taxon>
    </lineage>
</organism>
<dbReference type="Gene3D" id="3.40.50.300">
    <property type="entry name" value="P-loop containing nucleotide triphosphate hydrolases"/>
    <property type="match status" value="1"/>
</dbReference>
<gene>
    <name evidence="2" type="ORF">GCM10023340_00100</name>
</gene>
<name>A0ABP9P3K9_9ACTN</name>
<dbReference type="InterPro" id="IPR041664">
    <property type="entry name" value="AAA_16"/>
</dbReference>
<dbReference type="Proteomes" id="UP001500221">
    <property type="component" value="Unassembled WGS sequence"/>
</dbReference>
<dbReference type="RefSeq" id="WP_345452953.1">
    <property type="nucleotide sequence ID" value="NZ_BAABKG010000001.1"/>
</dbReference>
<sequence length="410" mass="42929">MIPSPYTPGEAPPVLVGRHEQVERARADLALMATYGRFRGRVQVDVGSRGVGKTSLLKAVRDAAAEAGAVVAWVTARGDESLVASLGHAITRGLDGIGVDVGPRSRLRDRVQSLSLELGAVGASAGVELDVASSDDAGTGAASSAFADLVSAAALAARERGSAGLVLLVDEIQAAPRSDLRTFAYAWQELQQATPEPPAVVFAAGLPNTPDVLTAAVTFSERFAFRHLRRLAASDAVEVLEGPARAVGVTWSPALRDAVVALADGYPYFLQLYGDAVWQAGRPDDGSELDAVLLDDARDRVATELDTMFRARWSVASPGERRLLVAMAELTGEAADAAATTAAATSSGPEAPEQPVRRAAIAERLGVTSNDLSEPRRSLLDKGLVEAAERGRLRFTVPGFAAFVRRESGG</sequence>
<keyword evidence="2" id="KW-0547">Nucleotide-binding</keyword>
<dbReference type="PANTHER" id="PTHR34301">
    <property type="entry name" value="DNA-BINDING PROTEIN-RELATED"/>
    <property type="match status" value="1"/>
</dbReference>
<dbReference type="InterPro" id="IPR027417">
    <property type="entry name" value="P-loop_NTPase"/>
</dbReference>
<keyword evidence="2" id="KW-0067">ATP-binding</keyword>
<dbReference type="SUPFAM" id="SSF52540">
    <property type="entry name" value="P-loop containing nucleoside triphosphate hydrolases"/>
    <property type="match status" value="1"/>
</dbReference>
<evidence type="ECO:0000259" key="1">
    <source>
        <dbReference type="Pfam" id="PF13191"/>
    </source>
</evidence>
<dbReference type="Pfam" id="PF13191">
    <property type="entry name" value="AAA_16"/>
    <property type="match status" value="1"/>
</dbReference>
<dbReference type="GO" id="GO:0005524">
    <property type="term" value="F:ATP binding"/>
    <property type="evidence" value="ECO:0007669"/>
    <property type="project" value="UniProtKB-KW"/>
</dbReference>
<feature type="domain" description="Orc1-like AAA ATPase" evidence="1">
    <location>
        <begin position="15"/>
        <end position="192"/>
    </location>
</feature>
<proteinExistence type="predicted"/>
<evidence type="ECO:0000313" key="2">
    <source>
        <dbReference type="EMBL" id="GAA5140262.1"/>
    </source>
</evidence>
<keyword evidence="3" id="KW-1185">Reference proteome</keyword>
<reference evidence="3" key="1">
    <citation type="journal article" date="2019" name="Int. J. Syst. Evol. Microbiol.">
        <title>The Global Catalogue of Microorganisms (GCM) 10K type strain sequencing project: providing services to taxonomists for standard genome sequencing and annotation.</title>
        <authorList>
            <consortium name="The Broad Institute Genomics Platform"/>
            <consortium name="The Broad Institute Genome Sequencing Center for Infectious Disease"/>
            <person name="Wu L."/>
            <person name="Ma J."/>
        </authorList>
    </citation>
    <scope>NUCLEOTIDE SEQUENCE [LARGE SCALE GENOMIC DNA]</scope>
    <source>
        <strain evidence="3">JCM 18459</strain>
    </source>
</reference>
<protein>
    <submittedName>
        <fullName evidence="2">ATP-binding protein</fullName>
    </submittedName>
</protein>
<comment type="caution">
    <text evidence="2">The sequence shown here is derived from an EMBL/GenBank/DDBJ whole genome shotgun (WGS) entry which is preliminary data.</text>
</comment>
<evidence type="ECO:0000313" key="3">
    <source>
        <dbReference type="Proteomes" id="UP001500221"/>
    </source>
</evidence>
<dbReference type="EMBL" id="BAABKG010000001">
    <property type="protein sequence ID" value="GAA5140262.1"/>
    <property type="molecule type" value="Genomic_DNA"/>
</dbReference>
<dbReference type="PANTHER" id="PTHR34301:SF8">
    <property type="entry name" value="ATPASE DOMAIN-CONTAINING PROTEIN"/>
    <property type="match status" value="1"/>
</dbReference>